<dbReference type="GO" id="GO:0003700">
    <property type="term" value="F:DNA-binding transcription factor activity"/>
    <property type="evidence" value="ECO:0007669"/>
    <property type="project" value="InterPro"/>
</dbReference>
<name>A0A1M4W4T9_9GAMM</name>
<accession>A0A1M4W4T9</accession>
<dbReference type="PANTHER" id="PTHR30419:SF2">
    <property type="entry name" value="LYSR FAMILY TRANSCRIPTIONAL REGULATOR"/>
    <property type="match status" value="1"/>
</dbReference>
<evidence type="ECO:0000256" key="1">
    <source>
        <dbReference type="ARBA" id="ARBA00009437"/>
    </source>
</evidence>
<dbReference type="PANTHER" id="PTHR30419">
    <property type="entry name" value="HTH-TYPE TRANSCRIPTIONAL REGULATOR YBHD"/>
    <property type="match status" value="1"/>
</dbReference>
<dbReference type="InterPro" id="IPR005119">
    <property type="entry name" value="LysR_subst-bd"/>
</dbReference>
<sequence>MHFDLQDLRLFIHVAEAYSLTGGAQRAHLSTAAASTRMKALEGQLGSRLFYRSSQGVELTPAGDRLLRHARAILRQVEHVKSDFSGYADGAAGHLRIFANTTAITEFMPEVLARFLATRPGITVDLQERLTRDIVRGVLDGTADLGIVAGVAKAQGLQLLPFSLDRLVLAVPRGHVLANRPRVSFQETLAYPHVGLHDGSTLLQFLQDQVKDMGRSLPLRIQVLGFEPACRMIEAGVGIGILPESCALRYQRTLAIQLVELSDAWAQRERSIAVRELEALPSCGRALVEAIFDHEGFSPPSTTTDKLSSVQ</sequence>
<dbReference type="InterPro" id="IPR050950">
    <property type="entry name" value="HTH-type_LysR_regulators"/>
</dbReference>
<keyword evidence="3 6" id="KW-0238">DNA-binding</keyword>
<dbReference type="AlphaFoldDB" id="A0A1M4W4T9"/>
<evidence type="ECO:0000313" key="7">
    <source>
        <dbReference type="Proteomes" id="UP000184346"/>
    </source>
</evidence>
<evidence type="ECO:0000313" key="6">
    <source>
        <dbReference type="EMBL" id="SHE76314.1"/>
    </source>
</evidence>
<dbReference type="GO" id="GO:0003677">
    <property type="term" value="F:DNA binding"/>
    <property type="evidence" value="ECO:0007669"/>
    <property type="project" value="UniProtKB-KW"/>
</dbReference>
<dbReference type="PROSITE" id="PS50931">
    <property type="entry name" value="HTH_LYSR"/>
    <property type="match status" value="1"/>
</dbReference>
<dbReference type="STRING" id="1121942.SAMN02745148_01079"/>
<evidence type="ECO:0000256" key="2">
    <source>
        <dbReference type="ARBA" id="ARBA00023015"/>
    </source>
</evidence>
<dbReference type="EMBL" id="FQUJ01000004">
    <property type="protein sequence ID" value="SHE76314.1"/>
    <property type="molecule type" value="Genomic_DNA"/>
</dbReference>
<dbReference type="SUPFAM" id="SSF53850">
    <property type="entry name" value="Periplasmic binding protein-like II"/>
    <property type="match status" value="1"/>
</dbReference>
<keyword evidence="7" id="KW-1185">Reference proteome</keyword>
<dbReference type="Gene3D" id="3.40.190.290">
    <property type="match status" value="1"/>
</dbReference>
<keyword evidence="2" id="KW-0805">Transcription regulation</keyword>
<proteinExistence type="inferred from homology"/>
<dbReference type="InterPro" id="IPR000847">
    <property type="entry name" value="LysR_HTH_N"/>
</dbReference>
<dbReference type="SUPFAM" id="SSF46785">
    <property type="entry name" value="Winged helix' DNA-binding domain"/>
    <property type="match status" value="1"/>
</dbReference>
<organism evidence="6 7">
    <name type="scientific">Modicisalibacter ilicicola DSM 19980</name>
    <dbReference type="NCBI Taxonomy" id="1121942"/>
    <lineage>
        <taxon>Bacteria</taxon>
        <taxon>Pseudomonadati</taxon>
        <taxon>Pseudomonadota</taxon>
        <taxon>Gammaproteobacteria</taxon>
        <taxon>Oceanospirillales</taxon>
        <taxon>Halomonadaceae</taxon>
        <taxon>Modicisalibacter</taxon>
    </lineage>
</organism>
<reference evidence="6 7" key="1">
    <citation type="submission" date="2016-11" db="EMBL/GenBank/DDBJ databases">
        <authorList>
            <person name="Jaros S."/>
            <person name="Januszkiewicz K."/>
            <person name="Wedrychowicz H."/>
        </authorList>
    </citation>
    <scope>NUCLEOTIDE SEQUENCE [LARGE SCALE GENOMIC DNA]</scope>
    <source>
        <strain evidence="6 7">DSM 19980</strain>
    </source>
</reference>
<feature type="domain" description="HTH lysR-type" evidence="5">
    <location>
        <begin position="3"/>
        <end position="60"/>
    </location>
</feature>
<evidence type="ECO:0000256" key="4">
    <source>
        <dbReference type="ARBA" id="ARBA00023163"/>
    </source>
</evidence>
<dbReference type="CDD" id="cd08421">
    <property type="entry name" value="PBP2_LTTR_like_1"/>
    <property type="match status" value="1"/>
</dbReference>
<dbReference type="FunFam" id="1.10.10.10:FF:000001">
    <property type="entry name" value="LysR family transcriptional regulator"/>
    <property type="match status" value="1"/>
</dbReference>
<dbReference type="Gene3D" id="1.10.10.10">
    <property type="entry name" value="Winged helix-like DNA-binding domain superfamily/Winged helix DNA-binding domain"/>
    <property type="match status" value="1"/>
</dbReference>
<dbReference type="InterPro" id="IPR036390">
    <property type="entry name" value="WH_DNA-bd_sf"/>
</dbReference>
<dbReference type="Proteomes" id="UP000184346">
    <property type="component" value="Unassembled WGS sequence"/>
</dbReference>
<keyword evidence="4" id="KW-0804">Transcription</keyword>
<dbReference type="RefSeq" id="WP_072820490.1">
    <property type="nucleotide sequence ID" value="NZ_FQUJ01000004.1"/>
</dbReference>
<dbReference type="OrthoDB" id="9785974at2"/>
<protein>
    <submittedName>
        <fullName evidence="6">DNA-binding transcriptional regulator, LysR family</fullName>
    </submittedName>
</protein>
<gene>
    <name evidence="6" type="ORF">SAMN02745148_01079</name>
</gene>
<comment type="similarity">
    <text evidence="1">Belongs to the LysR transcriptional regulatory family.</text>
</comment>
<evidence type="ECO:0000259" key="5">
    <source>
        <dbReference type="PROSITE" id="PS50931"/>
    </source>
</evidence>
<dbReference type="Pfam" id="PF00126">
    <property type="entry name" value="HTH_1"/>
    <property type="match status" value="1"/>
</dbReference>
<dbReference type="Pfam" id="PF03466">
    <property type="entry name" value="LysR_substrate"/>
    <property type="match status" value="1"/>
</dbReference>
<dbReference type="GO" id="GO:0005829">
    <property type="term" value="C:cytosol"/>
    <property type="evidence" value="ECO:0007669"/>
    <property type="project" value="TreeGrafter"/>
</dbReference>
<dbReference type="InterPro" id="IPR036388">
    <property type="entry name" value="WH-like_DNA-bd_sf"/>
</dbReference>
<evidence type="ECO:0000256" key="3">
    <source>
        <dbReference type="ARBA" id="ARBA00023125"/>
    </source>
</evidence>